<keyword evidence="1" id="KW-0175">Coiled coil</keyword>
<dbReference type="EMBL" id="CAJJDN010000043">
    <property type="protein sequence ID" value="CAD8082411.1"/>
    <property type="molecule type" value="Genomic_DNA"/>
</dbReference>
<evidence type="ECO:0000313" key="2">
    <source>
        <dbReference type="EMBL" id="CAD8082411.1"/>
    </source>
</evidence>
<gene>
    <name evidence="2" type="ORF">PSON_ATCC_30995.1.T0430177</name>
</gene>
<dbReference type="Proteomes" id="UP000692954">
    <property type="component" value="Unassembled WGS sequence"/>
</dbReference>
<protein>
    <submittedName>
        <fullName evidence="2">Uncharacterized protein</fullName>
    </submittedName>
</protein>
<feature type="coiled-coil region" evidence="1">
    <location>
        <begin position="388"/>
        <end position="422"/>
    </location>
</feature>
<feature type="coiled-coil region" evidence="1">
    <location>
        <begin position="253"/>
        <end position="329"/>
    </location>
</feature>
<keyword evidence="3" id="KW-1185">Reference proteome</keyword>
<dbReference type="AlphaFoldDB" id="A0A8S1MWQ0"/>
<reference evidence="2" key="1">
    <citation type="submission" date="2021-01" db="EMBL/GenBank/DDBJ databases">
        <authorList>
            <consortium name="Genoscope - CEA"/>
            <person name="William W."/>
        </authorList>
    </citation>
    <scope>NUCLEOTIDE SEQUENCE</scope>
</reference>
<name>A0A8S1MWQ0_9CILI</name>
<comment type="caution">
    <text evidence="2">The sequence shown here is derived from an EMBL/GenBank/DDBJ whole genome shotgun (WGS) entry which is preliminary data.</text>
</comment>
<evidence type="ECO:0000256" key="1">
    <source>
        <dbReference type="SAM" id="Coils"/>
    </source>
</evidence>
<accession>A0A8S1MWQ0</accession>
<sequence length="515" mass="62137">MESNIYSQNVTQFTIEQIKKNVYQININQKQYHSNYFSQRNNNFSTLINFGSLQINRRILINQPHKIEIWLIRHDRYQQCQLKLNYMNLFINLQIFHKSAIILYSKQLISNYYNLNQQKLKLKMLLLNQNLVELIYLIQKLKKKLLVNLLFQKFSSDSFKQTKVQELFFQPFLRKSIENQQVSSQKLFFSDEFCEIELCLTSDFGNQISENLPYQGSLQIQKLQENQQFIFENEIIGLKQQIEQLQTKTRIENEKLLQQIIEYQDQMKEHQNVQMGFDDLLKLEQESRSEISQKYKELLQLNNNLKYDIMEKENQIEDLQYQLRIVEAEKKFNKDQEEKLRKGQEIMVNNNQFQDLKIQIADLIRLQKEQQFEMKKNNEVIDYLQKLVEEYKNKIKELIYGKSQAEQKIDTFREELEQSHQKCQYFTILLEQYKGDVVDLINKYIQSQSLLSEQQENFNLQNQTVISQSVQIQELKQKLLIKDMKEKDNLQLQYSFQQNYKNDNDICQANLDIKI</sequence>
<proteinExistence type="predicted"/>
<evidence type="ECO:0000313" key="3">
    <source>
        <dbReference type="Proteomes" id="UP000692954"/>
    </source>
</evidence>
<organism evidence="2 3">
    <name type="scientific">Paramecium sonneborni</name>
    <dbReference type="NCBI Taxonomy" id="65129"/>
    <lineage>
        <taxon>Eukaryota</taxon>
        <taxon>Sar</taxon>
        <taxon>Alveolata</taxon>
        <taxon>Ciliophora</taxon>
        <taxon>Intramacronucleata</taxon>
        <taxon>Oligohymenophorea</taxon>
        <taxon>Peniculida</taxon>
        <taxon>Parameciidae</taxon>
        <taxon>Paramecium</taxon>
    </lineage>
</organism>